<dbReference type="SUPFAM" id="SSF48371">
    <property type="entry name" value="ARM repeat"/>
    <property type="match status" value="1"/>
</dbReference>
<dbReference type="InterPro" id="IPR011989">
    <property type="entry name" value="ARM-like"/>
</dbReference>
<gene>
    <name evidence="1" type="ORF">GBAR_LOCUS16271</name>
</gene>
<dbReference type="AlphaFoldDB" id="A0AA35SG76"/>
<dbReference type="InterPro" id="IPR016024">
    <property type="entry name" value="ARM-type_fold"/>
</dbReference>
<dbReference type="Gene3D" id="1.25.10.10">
    <property type="entry name" value="Leucine-rich Repeat Variant"/>
    <property type="match status" value="1"/>
</dbReference>
<reference evidence="1" key="1">
    <citation type="submission" date="2023-03" db="EMBL/GenBank/DDBJ databases">
        <authorList>
            <person name="Steffen K."/>
            <person name="Cardenas P."/>
        </authorList>
    </citation>
    <scope>NUCLEOTIDE SEQUENCE</scope>
</reference>
<sequence length="194" mass="22342">MENTMFNMIAAILQNGVMDFYEEMLSLMDLFTTSSVSPQMWQLLPIIYDTFCRDGFDFFSEMMGVIYNYVRVDTDVFLSNPKHLEIVVTMCKKVLTTGCGEDVQTNACKLLEVVVIQCQGRIDAYIPSIMEVCLERLTRESKTVDMRRMCLQVQCSFYCNSIQLWGSGDHTDSRQSKPITQSVLQTVDQRCWPL</sequence>
<keyword evidence="2" id="KW-1185">Reference proteome</keyword>
<proteinExistence type="predicted"/>
<comment type="caution">
    <text evidence="1">The sequence shown here is derived from an EMBL/GenBank/DDBJ whole genome shotgun (WGS) entry which is preliminary data.</text>
</comment>
<dbReference type="EMBL" id="CASHTH010002345">
    <property type="protein sequence ID" value="CAI8028552.1"/>
    <property type="molecule type" value="Genomic_DNA"/>
</dbReference>
<dbReference type="Proteomes" id="UP001174909">
    <property type="component" value="Unassembled WGS sequence"/>
</dbReference>
<protein>
    <submittedName>
        <fullName evidence="1">Importin-7</fullName>
    </submittedName>
</protein>
<accession>A0AA35SG76</accession>
<evidence type="ECO:0000313" key="2">
    <source>
        <dbReference type="Proteomes" id="UP001174909"/>
    </source>
</evidence>
<evidence type="ECO:0000313" key="1">
    <source>
        <dbReference type="EMBL" id="CAI8028552.1"/>
    </source>
</evidence>
<name>A0AA35SG76_GEOBA</name>
<organism evidence="1 2">
    <name type="scientific">Geodia barretti</name>
    <name type="common">Barrett's horny sponge</name>
    <dbReference type="NCBI Taxonomy" id="519541"/>
    <lineage>
        <taxon>Eukaryota</taxon>
        <taxon>Metazoa</taxon>
        <taxon>Porifera</taxon>
        <taxon>Demospongiae</taxon>
        <taxon>Heteroscleromorpha</taxon>
        <taxon>Tetractinellida</taxon>
        <taxon>Astrophorina</taxon>
        <taxon>Geodiidae</taxon>
        <taxon>Geodia</taxon>
    </lineage>
</organism>